<gene>
    <name evidence="1" type="ORF">DLJ60_21780</name>
</gene>
<proteinExistence type="predicted"/>
<keyword evidence="2" id="KW-1185">Reference proteome</keyword>
<dbReference type="Proteomes" id="UP000274694">
    <property type="component" value="Unassembled WGS sequence"/>
</dbReference>
<dbReference type="EMBL" id="QGTA01000225">
    <property type="protein sequence ID" value="RQW90037.1"/>
    <property type="molecule type" value="Genomic_DNA"/>
</dbReference>
<reference evidence="1 2" key="1">
    <citation type="submission" date="2018-05" db="EMBL/GenBank/DDBJ databases">
        <title>Micromonospora from Atacama Desert.</title>
        <authorList>
            <person name="Carro L."/>
            <person name="Goodfellow M."/>
            <person name="Klenk H.-P."/>
        </authorList>
    </citation>
    <scope>NUCLEOTIDE SEQUENCE [LARGE SCALE GENOMIC DNA]</scope>
    <source>
        <strain evidence="1 2">LB41</strain>
    </source>
</reference>
<accession>A0ABX9XZP5</accession>
<sequence>MLDVVRYESDLTQAAESMDANFRVLFRELRQLQRRAPREAATEKTSAKIKRVKRSFLLDHPTWASREAALLLLDDIETGLDSSVDAEDLKSQIRGVRRDFTLDDEPTEPIPDFPGFRSALDKLVYREINEAQEAQPSAPR</sequence>
<evidence type="ECO:0000313" key="1">
    <source>
        <dbReference type="EMBL" id="RQW90037.1"/>
    </source>
</evidence>
<organism evidence="1 2">
    <name type="scientific">Micromonospora chalcea</name>
    <dbReference type="NCBI Taxonomy" id="1874"/>
    <lineage>
        <taxon>Bacteria</taxon>
        <taxon>Bacillati</taxon>
        <taxon>Actinomycetota</taxon>
        <taxon>Actinomycetes</taxon>
        <taxon>Micromonosporales</taxon>
        <taxon>Micromonosporaceae</taxon>
        <taxon>Micromonospora</taxon>
    </lineage>
</organism>
<comment type="caution">
    <text evidence="1">The sequence shown here is derived from an EMBL/GenBank/DDBJ whole genome shotgun (WGS) entry which is preliminary data.</text>
</comment>
<evidence type="ECO:0000313" key="2">
    <source>
        <dbReference type="Proteomes" id="UP000274694"/>
    </source>
</evidence>
<dbReference type="RefSeq" id="WP_069087491.1">
    <property type="nucleotide sequence ID" value="NZ_QGTA01000225.1"/>
</dbReference>
<name>A0ABX9XZP5_MICCH</name>
<protein>
    <submittedName>
        <fullName evidence="1">Uncharacterized protein</fullName>
    </submittedName>
</protein>